<reference evidence="2 3" key="1">
    <citation type="submission" date="2016-07" db="EMBL/GenBank/DDBJ databases">
        <title>Genome analysis of Flavihumibacter stibioxidans YS-17.</title>
        <authorList>
            <person name="Shi K."/>
            <person name="Han Y."/>
            <person name="Wang G."/>
        </authorList>
    </citation>
    <scope>NUCLEOTIDE SEQUENCE [LARGE SCALE GENOMIC DNA]</scope>
    <source>
        <strain evidence="2 3">YS-17</strain>
    </source>
</reference>
<keyword evidence="1" id="KW-0812">Transmembrane</keyword>
<keyword evidence="1" id="KW-1133">Transmembrane helix</keyword>
<feature type="transmembrane region" description="Helical" evidence="1">
    <location>
        <begin position="63"/>
        <end position="86"/>
    </location>
</feature>
<dbReference type="Proteomes" id="UP000765802">
    <property type="component" value="Unassembled WGS sequence"/>
</dbReference>
<feature type="transmembrane region" description="Helical" evidence="1">
    <location>
        <begin position="132"/>
        <end position="151"/>
    </location>
</feature>
<feature type="transmembrane region" description="Helical" evidence="1">
    <location>
        <begin position="163"/>
        <end position="183"/>
    </location>
</feature>
<dbReference type="RefSeq" id="WP_187258106.1">
    <property type="nucleotide sequence ID" value="NZ_JBHULF010000019.1"/>
</dbReference>
<evidence type="ECO:0000313" key="2">
    <source>
        <dbReference type="EMBL" id="MBC6492787.1"/>
    </source>
</evidence>
<comment type="caution">
    <text evidence="2">The sequence shown here is derived from an EMBL/GenBank/DDBJ whole genome shotgun (WGS) entry which is preliminary data.</text>
</comment>
<keyword evidence="1" id="KW-0472">Membrane</keyword>
<feature type="transmembrane region" description="Helical" evidence="1">
    <location>
        <begin position="21"/>
        <end position="43"/>
    </location>
</feature>
<gene>
    <name evidence="2" type="ORF">BC349_17145</name>
</gene>
<keyword evidence="3" id="KW-1185">Reference proteome</keyword>
<dbReference type="Pfam" id="PF04307">
    <property type="entry name" value="YdjM"/>
    <property type="match status" value="1"/>
</dbReference>
<accession>A0ABR7MCT9</accession>
<evidence type="ECO:0000256" key="1">
    <source>
        <dbReference type="SAM" id="Phobius"/>
    </source>
</evidence>
<name>A0ABR7MCT9_9BACT</name>
<sequence>MFIGHFAAAFAAKKIDNRPSLGTLFFAAQWLDLLWPALLLTGTESVELSTDGSNPIPLNFSHYPISHSLLMVIGWSALIGILHFLFRKNLKTALIIALLVLSHWILDWLVHIPDLPISPFNDHKTGLGIWQYKYLALVLELLLFGAGVFLYTNATRASNKTGIYAFWSLVVFLVVIHLMNIFGPPPTDVKPIAYVGFSQWLLVAWGYWADKNRHSSK</sequence>
<evidence type="ECO:0000313" key="3">
    <source>
        <dbReference type="Proteomes" id="UP000765802"/>
    </source>
</evidence>
<evidence type="ECO:0008006" key="4">
    <source>
        <dbReference type="Google" id="ProtNLM"/>
    </source>
</evidence>
<proteinExistence type="predicted"/>
<feature type="transmembrane region" description="Helical" evidence="1">
    <location>
        <begin position="189"/>
        <end position="208"/>
    </location>
</feature>
<organism evidence="2 3">
    <name type="scientific">Flavihumibacter stibioxidans</name>
    <dbReference type="NCBI Taxonomy" id="1834163"/>
    <lineage>
        <taxon>Bacteria</taxon>
        <taxon>Pseudomonadati</taxon>
        <taxon>Bacteroidota</taxon>
        <taxon>Chitinophagia</taxon>
        <taxon>Chitinophagales</taxon>
        <taxon>Chitinophagaceae</taxon>
        <taxon>Flavihumibacter</taxon>
    </lineage>
</organism>
<dbReference type="EMBL" id="MBUA01000029">
    <property type="protein sequence ID" value="MBC6492787.1"/>
    <property type="molecule type" value="Genomic_DNA"/>
</dbReference>
<feature type="transmembrane region" description="Helical" evidence="1">
    <location>
        <begin position="93"/>
        <end position="112"/>
    </location>
</feature>
<protein>
    <recommendedName>
        <fullName evidence="4">Metal-dependent hydrolase</fullName>
    </recommendedName>
</protein>
<dbReference type="InterPro" id="IPR007404">
    <property type="entry name" value="YdjM-like"/>
</dbReference>